<sequence length="348" mass="36645">MGRGRAHRYGVAMPTDRAPTIRDVAERAGVSYQTVSRVLNDSPQLRPRTRERVLAAIEDLGFRPSAAARALATSRSGLIGILAAESHSFYGTATAMAAIEQAARDAGYRVPVVNAAPDAESLADGLAHLQRESVEAIVVLAPQERALEAIETLAIEVPSVTLGATGRGADSLLLVDQAAGARLATEHLVGLGHTRIAHLAGPQHWVEAQARLEGFTSGMRAAGLAPAGVVEGDWSAESGYRAGLRILDETPVPTAVFAGNDQMALGLLHACAERGLRVPEDLSVVGFDDVPEAAHYQPPLTTIRQDFAEVGRRTIGVVLAELRGEAPAVDRPVPPMLLERASTAAPRS</sequence>
<keyword evidence="1" id="KW-0238">DNA-binding</keyword>
<keyword evidence="2" id="KW-1185">Reference proteome</keyword>
<gene>
    <name evidence="1" type="ORF">EV639_11261</name>
</gene>
<protein>
    <submittedName>
        <fullName evidence="1">DNA-binding LacI/PurR family transcriptional regulator</fullName>
    </submittedName>
</protein>
<name>A0ACD2XGU5_9MICO</name>
<accession>A0ACD2XGU5</accession>
<organism evidence="1 2">
    <name type="scientific">Rathayibacter tanaceti</name>
    <dbReference type="NCBI Taxonomy" id="1671680"/>
    <lineage>
        <taxon>Bacteria</taxon>
        <taxon>Bacillati</taxon>
        <taxon>Actinomycetota</taxon>
        <taxon>Actinomycetes</taxon>
        <taxon>Micrococcales</taxon>
        <taxon>Microbacteriaceae</taxon>
        <taxon>Rathayibacter</taxon>
    </lineage>
</organism>
<dbReference type="EMBL" id="SLWP01000012">
    <property type="protein sequence ID" value="TCO33912.1"/>
    <property type="molecule type" value="Genomic_DNA"/>
</dbReference>
<reference evidence="1 2" key="1">
    <citation type="journal article" date="2015" name="Stand. Genomic Sci.">
        <title>Genomic Encyclopedia of Bacterial and Archaeal Type Strains, Phase III: the genomes of soil and plant-associated and newly described type strains.</title>
        <authorList>
            <person name="Whitman W.B."/>
            <person name="Woyke T."/>
            <person name="Klenk H.P."/>
            <person name="Zhou Y."/>
            <person name="Lilburn T.G."/>
            <person name="Beck B.J."/>
            <person name="De Vos P."/>
            <person name="Vandamme P."/>
            <person name="Eisen J.A."/>
            <person name="Garrity G."/>
            <person name="Hugenholtz P."/>
            <person name="Kyrpides N.C."/>
        </authorList>
    </citation>
    <scope>NUCLEOTIDE SEQUENCE [LARGE SCALE GENOMIC DNA]</scope>
    <source>
        <strain evidence="1 2">VKM Ac-2596</strain>
    </source>
</reference>
<comment type="caution">
    <text evidence="1">The sequence shown here is derived from an EMBL/GenBank/DDBJ whole genome shotgun (WGS) entry which is preliminary data.</text>
</comment>
<evidence type="ECO:0000313" key="2">
    <source>
        <dbReference type="Proteomes" id="UP000295366"/>
    </source>
</evidence>
<dbReference type="Proteomes" id="UP000295366">
    <property type="component" value="Unassembled WGS sequence"/>
</dbReference>
<proteinExistence type="predicted"/>
<evidence type="ECO:0000313" key="1">
    <source>
        <dbReference type="EMBL" id="TCO33912.1"/>
    </source>
</evidence>